<evidence type="ECO:0000313" key="3">
    <source>
        <dbReference type="Proteomes" id="UP000702425"/>
    </source>
</evidence>
<keyword evidence="2" id="KW-0418">Kinase</keyword>
<keyword evidence="2" id="KW-0808">Transferase</keyword>
<dbReference type="CDD" id="cd24007">
    <property type="entry name" value="ASKHA_NBD_eukNAGK-like"/>
    <property type="match status" value="1"/>
</dbReference>
<dbReference type="SUPFAM" id="SSF53067">
    <property type="entry name" value="Actin-like ATPase domain"/>
    <property type="match status" value="2"/>
</dbReference>
<dbReference type="GO" id="GO:0016301">
    <property type="term" value="F:kinase activity"/>
    <property type="evidence" value="ECO:0007669"/>
    <property type="project" value="UniProtKB-KW"/>
</dbReference>
<accession>A0ABX2CS64</accession>
<dbReference type="InterPro" id="IPR043129">
    <property type="entry name" value="ATPase_NBD"/>
</dbReference>
<dbReference type="PANTHER" id="PTHR43190:SF3">
    <property type="entry name" value="N-ACETYL-D-GLUCOSAMINE KINASE"/>
    <property type="match status" value="1"/>
</dbReference>
<feature type="domain" description="ATPase BadF/BadG/BcrA/BcrD type" evidence="1">
    <location>
        <begin position="15"/>
        <end position="325"/>
    </location>
</feature>
<evidence type="ECO:0000259" key="1">
    <source>
        <dbReference type="Pfam" id="PF01869"/>
    </source>
</evidence>
<dbReference type="Proteomes" id="UP000702425">
    <property type="component" value="Unassembled WGS sequence"/>
</dbReference>
<dbReference type="PANTHER" id="PTHR43190">
    <property type="entry name" value="N-ACETYL-D-GLUCOSAMINE KINASE"/>
    <property type="match status" value="1"/>
</dbReference>
<organism evidence="2 3">
    <name type="scientific">Microcoleus asticus IPMA8</name>
    <dbReference type="NCBI Taxonomy" id="2563858"/>
    <lineage>
        <taxon>Bacteria</taxon>
        <taxon>Bacillati</taxon>
        <taxon>Cyanobacteriota</taxon>
        <taxon>Cyanophyceae</taxon>
        <taxon>Oscillatoriophycideae</taxon>
        <taxon>Oscillatoriales</taxon>
        <taxon>Microcoleaceae</taxon>
        <taxon>Microcoleus</taxon>
        <taxon>Microcoleus asticus</taxon>
    </lineage>
</organism>
<dbReference type="Pfam" id="PF01869">
    <property type="entry name" value="BcrAD_BadFG"/>
    <property type="match status" value="1"/>
</dbReference>
<dbReference type="EMBL" id="SRRZ01000012">
    <property type="protein sequence ID" value="NQE33226.1"/>
    <property type="molecule type" value="Genomic_DNA"/>
</dbReference>
<dbReference type="InterPro" id="IPR002731">
    <property type="entry name" value="ATPase_BadF"/>
</dbReference>
<gene>
    <name evidence="2" type="primary">murK</name>
    <name evidence="2" type="ORF">E5S67_00944</name>
</gene>
<keyword evidence="3" id="KW-1185">Reference proteome</keyword>
<comment type="caution">
    <text evidence="2">The sequence shown here is derived from an EMBL/GenBank/DDBJ whole genome shotgun (WGS) entry which is preliminary data.</text>
</comment>
<name>A0ABX2CS64_9CYAN</name>
<proteinExistence type="predicted"/>
<dbReference type="Gene3D" id="3.30.420.40">
    <property type="match status" value="2"/>
</dbReference>
<sequence>MLSGSFSKLSMSYVLGIDGGGTKTICILMDENSLVLGRGEAGQSNYQTLGIERAKQSIQLAIERAVLSAKIEANSNFNIEAICLGLAGVGRQKDIEIVQFLVQNLQLTNTLPVTRSFLPRNIVICSDCVIALVGGTGYPVGITVISGTGSIVFGQNSQGKTKRVGGWGYLLGDEGSGYDIAVQGLQAALKFYDGRGDFTALAENFQNHLGLNHLEELVEVVYRRGWGVKEIAALAPIVDRVAAEGDRVADGIINSAVAELTFSTKIAISALFNPREEFEIVLVGGVWGGEANCRGRFEAAITAIAPTAKVILPRYEPAFGAGLLALNALNN</sequence>
<reference evidence="2 3" key="1">
    <citation type="journal article" date="2020" name="Sci. Rep.">
        <title>A novel cyanobacterial geosmin producer, revising GeoA distribution and dispersion patterns in Bacteria.</title>
        <authorList>
            <person name="Churro C."/>
            <person name="Semedo-Aguiar A.P."/>
            <person name="Silva A.D."/>
            <person name="Pereira-Leal J.B."/>
            <person name="Leite R.B."/>
        </authorList>
    </citation>
    <scope>NUCLEOTIDE SEQUENCE [LARGE SCALE GENOMIC DNA]</scope>
    <source>
        <strain evidence="2 3">IPMA8</strain>
    </source>
</reference>
<evidence type="ECO:0000313" key="2">
    <source>
        <dbReference type="EMBL" id="NQE33226.1"/>
    </source>
</evidence>
<dbReference type="EC" id="2.7.1.-" evidence="2"/>
<dbReference type="InterPro" id="IPR052519">
    <property type="entry name" value="Euk-type_GlcNAc_Kinase"/>
</dbReference>
<protein>
    <submittedName>
        <fullName evidence="2">N-acetylmuramic acid/N-acetylglucosamine kinase</fullName>
        <ecNumber evidence="2">2.7.1.-</ecNumber>
    </submittedName>
</protein>